<dbReference type="HOGENOM" id="CLU_2173523_0_0_1"/>
<accession>E9GKP4</accession>
<dbReference type="KEGG" id="dpx:DAPPUDRAFT_319101"/>
<protein>
    <submittedName>
        <fullName evidence="2">Uncharacterized protein</fullName>
    </submittedName>
</protein>
<feature type="compositionally biased region" description="Basic and acidic residues" evidence="1">
    <location>
        <begin position="37"/>
        <end position="55"/>
    </location>
</feature>
<evidence type="ECO:0000256" key="1">
    <source>
        <dbReference type="SAM" id="MobiDB-lite"/>
    </source>
</evidence>
<organism evidence="2 3">
    <name type="scientific">Daphnia pulex</name>
    <name type="common">Water flea</name>
    <dbReference type="NCBI Taxonomy" id="6669"/>
    <lineage>
        <taxon>Eukaryota</taxon>
        <taxon>Metazoa</taxon>
        <taxon>Ecdysozoa</taxon>
        <taxon>Arthropoda</taxon>
        <taxon>Crustacea</taxon>
        <taxon>Branchiopoda</taxon>
        <taxon>Diplostraca</taxon>
        <taxon>Cladocera</taxon>
        <taxon>Anomopoda</taxon>
        <taxon>Daphniidae</taxon>
        <taxon>Daphnia</taxon>
    </lineage>
</organism>
<sequence>METDSDLDESMLSQIDFDNLEVLDEVSEGDSILELIKEKEDVEKENEGESSKNQEESLDFFPSKQKVRDKHSFPYGISDLEVIKICESRYLSIVSGKTANKTANKKLEET</sequence>
<evidence type="ECO:0000313" key="2">
    <source>
        <dbReference type="EMBL" id="EFX80027.1"/>
    </source>
</evidence>
<reference evidence="2 3" key="1">
    <citation type="journal article" date="2011" name="Science">
        <title>The ecoresponsive genome of Daphnia pulex.</title>
        <authorList>
            <person name="Colbourne J.K."/>
            <person name="Pfrender M.E."/>
            <person name="Gilbert D."/>
            <person name="Thomas W.K."/>
            <person name="Tucker A."/>
            <person name="Oakley T.H."/>
            <person name="Tokishita S."/>
            <person name="Aerts A."/>
            <person name="Arnold G.J."/>
            <person name="Basu M.K."/>
            <person name="Bauer D.J."/>
            <person name="Caceres C.E."/>
            <person name="Carmel L."/>
            <person name="Casola C."/>
            <person name="Choi J.H."/>
            <person name="Detter J.C."/>
            <person name="Dong Q."/>
            <person name="Dusheyko S."/>
            <person name="Eads B.D."/>
            <person name="Frohlich T."/>
            <person name="Geiler-Samerotte K.A."/>
            <person name="Gerlach D."/>
            <person name="Hatcher P."/>
            <person name="Jogdeo S."/>
            <person name="Krijgsveld J."/>
            <person name="Kriventseva E.V."/>
            <person name="Kultz D."/>
            <person name="Laforsch C."/>
            <person name="Lindquist E."/>
            <person name="Lopez J."/>
            <person name="Manak J.R."/>
            <person name="Muller J."/>
            <person name="Pangilinan J."/>
            <person name="Patwardhan R.P."/>
            <person name="Pitluck S."/>
            <person name="Pritham E.J."/>
            <person name="Rechtsteiner A."/>
            <person name="Rho M."/>
            <person name="Rogozin I.B."/>
            <person name="Sakarya O."/>
            <person name="Salamov A."/>
            <person name="Schaack S."/>
            <person name="Shapiro H."/>
            <person name="Shiga Y."/>
            <person name="Skalitzky C."/>
            <person name="Smith Z."/>
            <person name="Souvorov A."/>
            <person name="Sung W."/>
            <person name="Tang Z."/>
            <person name="Tsuchiya D."/>
            <person name="Tu H."/>
            <person name="Vos H."/>
            <person name="Wang M."/>
            <person name="Wolf Y.I."/>
            <person name="Yamagata H."/>
            <person name="Yamada T."/>
            <person name="Ye Y."/>
            <person name="Shaw J.R."/>
            <person name="Andrews J."/>
            <person name="Crease T.J."/>
            <person name="Tang H."/>
            <person name="Lucas S.M."/>
            <person name="Robertson H.M."/>
            <person name="Bork P."/>
            <person name="Koonin E.V."/>
            <person name="Zdobnov E.M."/>
            <person name="Grigoriev I.V."/>
            <person name="Lynch M."/>
            <person name="Boore J.L."/>
        </authorList>
    </citation>
    <scope>NUCLEOTIDE SEQUENCE [LARGE SCALE GENOMIC DNA]</scope>
</reference>
<proteinExistence type="predicted"/>
<evidence type="ECO:0000313" key="3">
    <source>
        <dbReference type="Proteomes" id="UP000000305"/>
    </source>
</evidence>
<name>E9GKP4_DAPPU</name>
<keyword evidence="3" id="KW-1185">Reference proteome</keyword>
<dbReference type="EMBL" id="GL732549">
    <property type="protein sequence ID" value="EFX80027.1"/>
    <property type="molecule type" value="Genomic_DNA"/>
</dbReference>
<dbReference type="AlphaFoldDB" id="E9GKP4"/>
<gene>
    <name evidence="2" type="ORF">DAPPUDRAFT_319101</name>
</gene>
<dbReference type="Proteomes" id="UP000000305">
    <property type="component" value="Unassembled WGS sequence"/>
</dbReference>
<feature type="region of interest" description="Disordered" evidence="1">
    <location>
        <begin position="37"/>
        <end position="64"/>
    </location>
</feature>
<dbReference type="InParanoid" id="E9GKP4"/>